<name>A0ABR1B4K9_POLSC</name>
<dbReference type="InterPro" id="IPR028082">
    <property type="entry name" value="Peripla_BP_I"/>
</dbReference>
<evidence type="ECO:0000313" key="1">
    <source>
        <dbReference type="EMBL" id="KAK6634893.1"/>
    </source>
</evidence>
<dbReference type="Gene3D" id="3.40.50.2300">
    <property type="match status" value="1"/>
</dbReference>
<reference evidence="1 2" key="1">
    <citation type="submission" date="2023-09" db="EMBL/GenBank/DDBJ databases">
        <title>Genomes of two closely related lineages of the louse Polyplax serrata with different host specificities.</title>
        <authorList>
            <person name="Martinu J."/>
            <person name="Tarabai H."/>
            <person name="Stefka J."/>
            <person name="Hypsa V."/>
        </authorList>
    </citation>
    <scope>NUCLEOTIDE SEQUENCE [LARGE SCALE GENOMIC DNA]</scope>
    <source>
        <strain evidence="1">98ZLc_SE</strain>
    </source>
</reference>
<evidence type="ECO:0008006" key="3">
    <source>
        <dbReference type="Google" id="ProtNLM"/>
    </source>
</evidence>
<evidence type="ECO:0000313" key="2">
    <source>
        <dbReference type="Proteomes" id="UP001359485"/>
    </source>
</evidence>
<keyword evidence="2" id="KW-1185">Reference proteome</keyword>
<gene>
    <name evidence="1" type="ORF">RUM44_000140</name>
</gene>
<organism evidence="1 2">
    <name type="scientific">Polyplax serrata</name>
    <name type="common">Common mouse louse</name>
    <dbReference type="NCBI Taxonomy" id="468196"/>
    <lineage>
        <taxon>Eukaryota</taxon>
        <taxon>Metazoa</taxon>
        <taxon>Ecdysozoa</taxon>
        <taxon>Arthropoda</taxon>
        <taxon>Hexapoda</taxon>
        <taxon>Insecta</taxon>
        <taxon>Pterygota</taxon>
        <taxon>Neoptera</taxon>
        <taxon>Paraneoptera</taxon>
        <taxon>Psocodea</taxon>
        <taxon>Troctomorpha</taxon>
        <taxon>Phthiraptera</taxon>
        <taxon>Anoplura</taxon>
        <taxon>Polyplacidae</taxon>
        <taxon>Polyplax</taxon>
    </lineage>
</organism>
<proteinExistence type="predicted"/>
<accession>A0ABR1B4K9</accession>
<protein>
    <recommendedName>
        <fullName evidence="3">Receptor ligand binding region domain-containing protein</fullName>
    </recommendedName>
</protein>
<dbReference type="SUPFAM" id="SSF53822">
    <property type="entry name" value="Periplasmic binding protein-like I"/>
    <property type="match status" value="1"/>
</dbReference>
<dbReference type="Proteomes" id="UP001359485">
    <property type="component" value="Unassembled WGS sequence"/>
</dbReference>
<sequence>MRNPLGTSAAILSLIAVTAGYIINPRSSNVAGSKKHDVYIAGFFPFDEAVAESEIGRGVLPAVRLAVDHINDNPTVLRNYILHLWWNDTKRSRENRHVVLVTTDALRCVENKTKSFVTYHLTHLSESCLLSFFPVDVVYNYPVTNAQSCVMCLFNVLIIFRREVGVPPPKLHSFKHA</sequence>
<dbReference type="EMBL" id="JAWJWF010000003">
    <property type="protein sequence ID" value="KAK6634893.1"/>
    <property type="molecule type" value="Genomic_DNA"/>
</dbReference>
<comment type="caution">
    <text evidence="1">The sequence shown here is derived from an EMBL/GenBank/DDBJ whole genome shotgun (WGS) entry which is preliminary data.</text>
</comment>